<protein>
    <submittedName>
        <fullName evidence="9">MFS transporter</fullName>
    </submittedName>
</protein>
<proteinExistence type="predicted"/>
<feature type="transmembrane region" description="Helical" evidence="7">
    <location>
        <begin position="102"/>
        <end position="118"/>
    </location>
</feature>
<keyword evidence="10" id="KW-1185">Reference proteome</keyword>
<dbReference type="Pfam" id="PF07690">
    <property type="entry name" value="MFS_1"/>
    <property type="match status" value="1"/>
</dbReference>
<keyword evidence="5 7" id="KW-0472">Membrane</keyword>
<evidence type="ECO:0000313" key="9">
    <source>
        <dbReference type="EMBL" id="KZZ94466.1"/>
    </source>
</evidence>
<dbReference type="InterPro" id="IPR036259">
    <property type="entry name" value="MFS_trans_sf"/>
</dbReference>
<keyword evidence="4 7" id="KW-1133">Transmembrane helix</keyword>
<evidence type="ECO:0000256" key="4">
    <source>
        <dbReference type="ARBA" id="ARBA00022989"/>
    </source>
</evidence>
<evidence type="ECO:0000256" key="2">
    <source>
        <dbReference type="ARBA" id="ARBA00022448"/>
    </source>
</evidence>
<evidence type="ECO:0000256" key="1">
    <source>
        <dbReference type="ARBA" id="ARBA00004141"/>
    </source>
</evidence>
<evidence type="ECO:0000256" key="6">
    <source>
        <dbReference type="SAM" id="MobiDB-lite"/>
    </source>
</evidence>
<dbReference type="EMBL" id="AZGZ01000006">
    <property type="protein sequence ID" value="KZZ94466.1"/>
    <property type="molecule type" value="Genomic_DNA"/>
</dbReference>
<evidence type="ECO:0000256" key="3">
    <source>
        <dbReference type="ARBA" id="ARBA00022692"/>
    </source>
</evidence>
<dbReference type="FunFam" id="1.20.1250.20:FF:000018">
    <property type="entry name" value="MFS transporter permease"/>
    <property type="match status" value="1"/>
</dbReference>
<feature type="domain" description="Major facilitator superfamily (MFS) profile" evidence="8">
    <location>
        <begin position="50"/>
        <end position="417"/>
    </location>
</feature>
<comment type="subcellular location">
    <subcellularLocation>
        <location evidence="1">Membrane</location>
        <topology evidence="1">Multi-pass membrane protein</topology>
    </subcellularLocation>
</comment>
<dbReference type="InterPro" id="IPR020846">
    <property type="entry name" value="MFS_dom"/>
</dbReference>
<dbReference type="VEuPathDB" id="FungiDB:AAP_01766"/>
<dbReference type="GO" id="GO:0022857">
    <property type="term" value="F:transmembrane transporter activity"/>
    <property type="evidence" value="ECO:0007669"/>
    <property type="project" value="InterPro"/>
</dbReference>
<dbReference type="Gene3D" id="1.20.1250.20">
    <property type="entry name" value="MFS general substrate transporter like domains"/>
    <property type="match status" value="2"/>
</dbReference>
<feature type="compositionally biased region" description="Basic and acidic residues" evidence="6">
    <location>
        <begin position="1"/>
        <end position="12"/>
    </location>
</feature>
<dbReference type="Proteomes" id="UP000242877">
    <property type="component" value="Unassembled WGS sequence"/>
</dbReference>
<dbReference type="PROSITE" id="PS50850">
    <property type="entry name" value="MFS"/>
    <property type="match status" value="1"/>
</dbReference>
<feature type="transmembrane region" description="Helical" evidence="7">
    <location>
        <begin position="133"/>
        <end position="152"/>
    </location>
</feature>
<dbReference type="InterPro" id="IPR011701">
    <property type="entry name" value="MFS"/>
</dbReference>
<feature type="transmembrane region" description="Helical" evidence="7">
    <location>
        <begin position="337"/>
        <end position="354"/>
    </location>
</feature>
<feature type="transmembrane region" description="Helical" evidence="7">
    <location>
        <begin position="227"/>
        <end position="248"/>
    </location>
</feature>
<evidence type="ECO:0000313" key="10">
    <source>
        <dbReference type="Proteomes" id="UP000242877"/>
    </source>
</evidence>
<gene>
    <name evidence="9" type="ORF">AAP_01766</name>
</gene>
<feature type="region of interest" description="Disordered" evidence="6">
    <location>
        <begin position="1"/>
        <end position="22"/>
    </location>
</feature>
<organism evidence="9 10">
    <name type="scientific">Ascosphaera apis ARSEF 7405</name>
    <dbReference type="NCBI Taxonomy" id="392613"/>
    <lineage>
        <taxon>Eukaryota</taxon>
        <taxon>Fungi</taxon>
        <taxon>Dikarya</taxon>
        <taxon>Ascomycota</taxon>
        <taxon>Pezizomycotina</taxon>
        <taxon>Eurotiomycetes</taxon>
        <taxon>Eurotiomycetidae</taxon>
        <taxon>Onygenales</taxon>
        <taxon>Ascosphaeraceae</taxon>
        <taxon>Ascosphaera</taxon>
    </lineage>
</organism>
<dbReference type="PANTHER" id="PTHR43791:SF19">
    <property type="entry name" value="TRANSPORTER, PUTATIVE (AFU_ORTHOLOGUE AFUA_1G01812)-RELATED"/>
    <property type="match status" value="1"/>
</dbReference>
<feature type="transmembrane region" description="Helical" evidence="7">
    <location>
        <begin position="193"/>
        <end position="215"/>
    </location>
</feature>
<comment type="caution">
    <text evidence="9">The sequence shown here is derived from an EMBL/GenBank/DDBJ whole genome shotgun (WGS) entry which is preliminary data.</text>
</comment>
<evidence type="ECO:0000256" key="7">
    <source>
        <dbReference type="SAM" id="Phobius"/>
    </source>
</evidence>
<reference evidence="9 10" key="1">
    <citation type="journal article" date="2016" name="Genome Biol. Evol.">
        <title>Divergent and convergent evolution of fungal pathogenicity.</title>
        <authorList>
            <person name="Shang Y."/>
            <person name="Xiao G."/>
            <person name="Zheng P."/>
            <person name="Cen K."/>
            <person name="Zhan S."/>
            <person name="Wang C."/>
        </authorList>
    </citation>
    <scope>NUCLEOTIDE SEQUENCE [LARGE SCALE GENOMIC DNA]</scope>
    <source>
        <strain evidence="9 10">ARSEF 7405</strain>
    </source>
</reference>
<feature type="transmembrane region" description="Helical" evidence="7">
    <location>
        <begin position="159"/>
        <end position="181"/>
    </location>
</feature>
<feature type="transmembrane region" description="Helical" evidence="7">
    <location>
        <begin position="361"/>
        <end position="380"/>
    </location>
</feature>
<dbReference type="GO" id="GO:0016020">
    <property type="term" value="C:membrane"/>
    <property type="evidence" value="ECO:0007669"/>
    <property type="project" value="UniProtKB-SubCell"/>
</dbReference>
<evidence type="ECO:0000259" key="8">
    <source>
        <dbReference type="PROSITE" id="PS50850"/>
    </source>
</evidence>
<evidence type="ECO:0000256" key="5">
    <source>
        <dbReference type="ARBA" id="ARBA00023136"/>
    </source>
</evidence>
<name>A0A168AX27_9EURO</name>
<dbReference type="OrthoDB" id="2962993at2759"/>
<dbReference type="SUPFAM" id="SSF103473">
    <property type="entry name" value="MFS general substrate transporter"/>
    <property type="match status" value="1"/>
</dbReference>
<dbReference type="AlphaFoldDB" id="A0A168AX27"/>
<accession>A0A168AX27</accession>
<keyword evidence="2" id="KW-0813">Transport</keyword>
<keyword evidence="3 7" id="KW-0812">Transmembrane</keyword>
<sequence length="417" mass="46036">MTELTVDEKQQDKPMPIFDPDGMGNPDVHLSEEEQAKADKELVRKLDLRLLPWLSFLYLLRYVDNHCTIRSTLTFANDFLDRTNAGNAKIEGIQIDLKMSDGAYNAALCIFFVAYALLEPLTNVCLKVFRPPVFLSVIMMLWAICMIFMGFCKNGSGLLAARFFLGACEAGLFPGVNYLLSCWYRRSEIGIRMAIFFSAAALAGSFGGLLATAIVKMDGLGGKPGWAWIFIIEGLATFIAGVISYWAVPPFPDEANFLSAEDRARVRYRLAKDAQSSAKHEEYTMQYFWASVKDWKTYTGAITYMGCDGPLYGFSLFLPTIINEIGYSATRAQLMSVPPYAVAAVATVCVGYIADRTKRRGICNIIIAMVGMAGFLMMIISKDPAVKYAGTFLGALGIYPAIPNTIAWSSNNVEEDG</sequence>
<dbReference type="PANTHER" id="PTHR43791">
    <property type="entry name" value="PERMEASE-RELATED"/>
    <property type="match status" value="1"/>
</dbReference>